<dbReference type="Pfam" id="PF09951">
    <property type="entry name" value="Imm33"/>
    <property type="match status" value="1"/>
</dbReference>
<sequence>MDNKLKRLVELWHDADNHHSIIDLLEKMPEQERDFETVSLLARAYNNVEQYQMAYHLLKSVADEGQHDERWHFRIGYALFYMDRYAEALEHFKVADRMRPGEGDTLYFIRFCNIHLPLRKRADDFWQWLSANEEQLAGIAEKRDAGAVAEKVDFIACGTRLLGDDVLFNIGGDHEFSFSVSGAHELFHVYPYVISRMPDSLKNKWRVEPFIQSAGSSFSLRMGGKEVYMDDVWVAADYDKDGNCFTISFYNDSLVALEAEQRMGMFMLMLDYMLGEGVVCLYINDVKLAQGMADGMVRLTELRRLMAETVEAGGRKFVESPADSYATYMRTPEQSNELRFDVTVGSTCFMPLVSEYYSGSTGIFDRLNGFGAHAAFIAFPAGTDGGDDSANEALSFRHDLEDMIENDVLAPEGLGRVIGGAMGRDYCYIDLIVFDVEACFDKLKAVLSRYPGRKFYLSDFRKNGEIYSLSEPEEGSGNDGHDAGQADAASGPADGAATGRQAATAPDKGYTGEEAEAVRKHIERFLGKYDSVFLGARTDRLTVDICIIPPTDDNSCYTLVTMGMGAHVMNVPDNLADEHLERAELAISLPADWKLDAESLADNAWYWPVRMLKDTVRFLLTNNAWIGWGHTLSFDDGPFAANTKLAAALVIRLQGVGEGGGSCRLPSGSLVNFYQLIPVYPEELDYKAKHGAGKLLEELAGLSYLVNPNRVNVFNLLGLTDTAPVTEDAWEAVANPQDGIRAEVVEHITRYFGDPVECFSEVSEPDIPLHVVVVKPRKKHDYYTLLTLGMSDYALGNTHGSDGEPCRQELLINLPPDWDMNRGDWSDESRYWPVRLLLACARQAIRQRTPYEWGEVNDQTRSFCEGTKLCAAICLSPGVFGEESFMRELNAGGEVEFMQVIPLYAEESALAAKEGVDRMLDCFPDELLEVINPLRANAVADAETVGYDPSEIDNADKHKSIAADNSLDIEPLAAFNHIAIYLRWCIERGLMSRPFLFKHNDVADAVRQGHSPDLRMLLRDDPDFGGRLTSLSLDHKGTRFTEWYNFENRSTPYEYIDDIKAYADGLIEAEGNGGAAASEFSYLLLPWSERYYQDMAKVIDRRFEEWTAHRGGDGDSLHEGLVPTIEIKPLLNDWAEADMCMASDRIVVEGMKVGYCYRERPLLSDRGWNSGWVFFANDNEDDDEGKLRYYPLNTVCNYDPDIIGLLGSQYGKVFYRDETGRFVEDAGDDADGGDQGGAKPLETDAEQMAGDTVAESILFEGKAMLSVPGWSREDFLRGLSDKGHIVEPCTGDGDATHMFTVDGIRVAVSVSHCPIPQDEAVGMARRNDEWPLAVEMAKSHVAHAVISVYGNEESLLECGRLYAGLMDVCCHLPNVSAICPNGVAYEPQQYSALAGAVDGDELPVQCWIWVGTYKGEAGTCAYTLGMGAFGKDEMEVLDSHLSSSEVRDFLVNMASYVIECDVELHDGETIGRTKNEQMTVSRSTGVALPDRMTIKFGYEKSDDGMSDAVDSEDILMDDAARHLETLHEKNLPVEEITAYNHLAIYLR</sequence>
<reference evidence="7 8" key="1">
    <citation type="journal article" date="2021" name="Sci. Rep.">
        <title>The distribution of antibiotic resistance genes in chicken gut microbiota commensals.</title>
        <authorList>
            <person name="Juricova H."/>
            <person name="Matiasovicova J."/>
            <person name="Kubasova T."/>
            <person name="Cejkova D."/>
            <person name="Rychlik I."/>
        </authorList>
    </citation>
    <scope>NUCLEOTIDE SEQUENCE [LARGE SCALE GENOMIC DNA]</scope>
    <source>
        <strain evidence="7 8">An819</strain>
    </source>
</reference>
<dbReference type="RefSeq" id="WP_205107728.1">
    <property type="nucleotide sequence ID" value="NZ_JACJJL010000003.1"/>
</dbReference>
<dbReference type="Gene3D" id="1.25.40.10">
    <property type="entry name" value="Tetratricopeptide repeat domain"/>
    <property type="match status" value="1"/>
</dbReference>
<feature type="domain" description="DUF4261" evidence="5">
    <location>
        <begin position="1422"/>
        <end position="1495"/>
    </location>
</feature>
<accession>A0A938WKK9</accession>
<gene>
    <name evidence="7" type="ORF">H6B30_02910</name>
</gene>
<comment type="caution">
    <text evidence="7">The sequence shown here is derived from an EMBL/GenBank/DDBJ whole genome shotgun (WGS) entry which is preliminary data.</text>
</comment>
<feature type="region of interest" description="Disordered" evidence="2">
    <location>
        <begin position="468"/>
        <end position="512"/>
    </location>
</feature>
<evidence type="ECO:0000259" key="5">
    <source>
        <dbReference type="Pfam" id="PF14080"/>
    </source>
</evidence>
<keyword evidence="1" id="KW-0802">TPR repeat</keyword>
<feature type="domain" description="Suppressor of fused-like" evidence="3">
    <location>
        <begin position="767"/>
        <end position="935"/>
    </location>
</feature>
<dbReference type="Pfam" id="PF05076">
    <property type="entry name" value="SUFU"/>
    <property type="match status" value="2"/>
</dbReference>
<evidence type="ECO:0000313" key="7">
    <source>
        <dbReference type="EMBL" id="MBM6660711.1"/>
    </source>
</evidence>
<evidence type="ECO:0000313" key="8">
    <source>
        <dbReference type="Proteomes" id="UP000764045"/>
    </source>
</evidence>
<dbReference type="EMBL" id="JACJJL010000003">
    <property type="protein sequence ID" value="MBM6660711.1"/>
    <property type="molecule type" value="Genomic_DNA"/>
</dbReference>
<dbReference type="Pfam" id="PF25191">
    <property type="entry name" value="DUF7832"/>
    <property type="match status" value="1"/>
</dbReference>
<dbReference type="Pfam" id="PF14080">
    <property type="entry name" value="DUF4261"/>
    <property type="match status" value="1"/>
</dbReference>
<evidence type="ECO:0000259" key="6">
    <source>
        <dbReference type="Pfam" id="PF25191"/>
    </source>
</evidence>
<feature type="compositionally biased region" description="Low complexity" evidence="2">
    <location>
        <begin position="485"/>
        <end position="497"/>
    </location>
</feature>
<dbReference type="Proteomes" id="UP000764045">
    <property type="component" value="Unassembled WGS sequence"/>
</dbReference>
<dbReference type="PANTHER" id="PTHR38743:SF2">
    <property type="entry name" value="DUF2185 DOMAIN-CONTAINING PROTEIN"/>
    <property type="match status" value="1"/>
</dbReference>
<protein>
    <submittedName>
        <fullName evidence="7">DUF2185 domain-containing protein</fullName>
    </submittedName>
</protein>
<dbReference type="InterPro" id="IPR025357">
    <property type="entry name" value="DUF4261"/>
</dbReference>
<feature type="repeat" description="TPR" evidence="1">
    <location>
        <begin position="69"/>
        <end position="102"/>
    </location>
</feature>
<dbReference type="InterPro" id="IPR020941">
    <property type="entry name" value="SUFU-like_domain"/>
</dbReference>
<dbReference type="InterPro" id="IPR018689">
    <property type="entry name" value="Imm33_dom"/>
</dbReference>
<feature type="domain" description="DUF7832" evidence="6">
    <location>
        <begin position="952"/>
        <end position="1063"/>
    </location>
</feature>
<dbReference type="InterPro" id="IPR057154">
    <property type="entry name" value="DUF7832"/>
</dbReference>
<keyword evidence="8" id="KW-1185">Reference proteome</keyword>
<dbReference type="PANTHER" id="PTHR38743">
    <property type="entry name" value="SIMILAR TO GLYOXYLASE I FAMILY PROTEIN"/>
    <property type="match status" value="1"/>
</dbReference>
<evidence type="ECO:0000256" key="1">
    <source>
        <dbReference type="PROSITE-ProRule" id="PRU00339"/>
    </source>
</evidence>
<feature type="domain" description="Suppressor of fused-like" evidence="3">
    <location>
        <begin position="543"/>
        <end position="710"/>
    </location>
</feature>
<dbReference type="InterPro" id="IPR019734">
    <property type="entry name" value="TPR_rpt"/>
</dbReference>
<dbReference type="PROSITE" id="PS50005">
    <property type="entry name" value="TPR"/>
    <property type="match status" value="1"/>
</dbReference>
<name>A0A938WKK9_9BACT</name>
<evidence type="ECO:0000259" key="3">
    <source>
        <dbReference type="Pfam" id="PF05076"/>
    </source>
</evidence>
<feature type="region of interest" description="Disordered" evidence="2">
    <location>
        <begin position="1224"/>
        <end position="1244"/>
    </location>
</feature>
<feature type="domain" description="Immunity protein Imm33" evidence="4">
    <location>
        <begin position="1140"/>
        <end position="1224"/>
    </location>
</feature>
<organism evidence="7 8">
    <name type="scientific">Marseilla massiliensis</name>
    <dbReference type="NCBI Taxonomy" id="1841864"/>
    <lineage>
        <taxon>Bacteria</taxon>
        <taxon>Pseudomonadati</taxon>
        <taxon>Bacteroidota</taxon>
        <taxon>Bacteroidia</taxon>
        <taxon>Bacteroidales</taxon>
        <taxon>Prevotellaceae</taxon>
        <taxon>Marseilla</taxon>
    </lineage>
</organism>
<dbReference type="InterPro" id="IPR011990">
    <property type="entry name" value="TPR-like_helical_dom_sf"/>
</dbReference>
<evidence type="ECO:0000259" key="4">
    <source>
        <dbReference type="Pfam" id="PF09951"/>
    </source>
</evidence>
<proteinExistence type="predicted"/>
<evidence type="ECO:0000256" key="2">
    <source>
        <dbReference type="SAM" id="MobiDB-lite"/>
    </source>
</evidence>
<dbReference type="SUPFAM" id="SSF48452">
    <property type="entry name" value="TPR-like"/>
    <property type="match status" value="1"/>
</dbReference>